<keyword evidence="10" id="KW-1185">Reference proteome</keyword>
<protein>
    <submittedName>
        <fullName evidence="9">Outer membrane channel protein TolC</fullName>
    </submittedName>
</protein>
<comment type="caution">
    <text evidence="9">The sequence shown here is derived from an EMBL/GenBank/DDBJ whole genome shotgun (WGS) entry which is preliminary data.</text>
</comment>
<dbReference type="NCBIfam" id="NF007002">
    <property type="entry name" value="PRK09465.1"/>
    <property type="match status" value="1"/>
</dbReference>
<keyword evidence="6" id="KW-0472">Membrane</keyword>
<dbReference type="PANTHER" id="PTHR30026">
    <property type="entry name" value="OUTER MEMBRANE PROTEIN TOLC"/>
    <property type="match status" value="1"/>
</dbReference>
<dbReference type="InterPro" id="IPR010130">
    <property type="entry name" value="T1SS_OMP_TolC"/>
</dbReference>
<feature type="signal peptide" evidence="8">
    <location>
        <begin position="1"/>
        <end position="23"/>
    </location>
</feature>
<evidence type="ECO:0000313" key="10">
    <source>
        <dbReference type="Proteomes" id="UP000283077"/>
    </source>
</evidence>
<evidence type="ECO:0000313" key="9">
    <source>
        <dbReference type="EMBL" id="RVU33154.1"/>
    </source>
</evidence>
<evidence type="ECO:0000256" key="1">
    <source>
        <dbReference type="ARBA" id="ARBA00004442"/>
    </source>
</evidence>
<gene>
    <name evidence="9" type="primary">tolC</name>
    <name evidence="9" type="ORF">EOE67_18120</name>
</gene>
<keyword evidence="8" id="KW-0732">Signal</keyword>
<evidence type="ECO:0000256" key="5">
    <source>
        <dbReference type="ARBA" id="ARBA00022692"/>
    </source>
</evidence>
<keyword evidence="5" id="KW-0812">Transmembrane</keyword>
<keyword evidence="7" id="KW-0998">Cell outer membrane</keyword>
<dbReference type="GO" id="GO:0015288">
    <property type="term" value="F:porin activity"/>
    <property type="evidence" value="ECO:0007669"/>
    <property type="project" value="TreeGrafter"/>
</dbReference>
<evidence type="ECO:0000256" key="4">
    <source>
        <dbReference type="ARBA" id="ARBA00022452"/>
    </source>
</evidence>
<dbReference type="Gene3D" id="1.20.1600.10">
    <property type="entry name" value="Outer membrane efflux proteins (OEP)"/>
    <property type="match status" value="1"/>
</dbReference>
<evidence type="ECO:0000256" key="3">
    <source>
        <dbReference type="ARBA" id="ARBA00022448"/>
    </source>
</evidence>
<evidence type="ECO:0000256" key="7">
    <source>
        <dbReference type="ARBA" id="ARBA00023237"/>
    </source>
</evidence>
<organism evidence="9 10">
    <name type="scientific">Rheinheimera riviphila</name>
    <dbReference type="NCBI Taxonomy" id="1834037"/>
    <lineage>
        <taxon>Bacteria</taxon>
        <taxon>Pseudomonadati</taxon>
        <taxon>Pseudomonadota</taxon>
        <taxon>Gammaproteobacteria</taxon>
        <taxon>Chromatiales</taxon>
        <taxon>Chromatiaceae</taxon>
        <taxon>Rheinheimera</taxon>
    </lineage>
</organism>
<dbReference type="GO" id="GO:0015562">
    <property type="term" value="F:efflux transmembrane transporter activity"/>
    <property type="evidence" value="ECO:0007669"/>
    <property type="project" value="InterPro"/>
</dbReference>
<dbReference type="Pfam" id="PF02321">
    <property type="entry name" value="OEP"/>
    <property type="match status" value="2"/>
</dbReference>
<dbReference type="GO" id="GO:1990281">
    <property type="term" value="C:efflux pump complex"/>
    <property type="evidence" value="ECO:0007669"/>
    <property type="project" value="TreeGrafter"/>
</dbReference>
<dbReference type="NCBIfam" id="TIGR01844">
    <property type="entry name" value="type_I_sec_TolC"/>
    <property type="match status" value="1"/>
</dbReference>
<dbReference type="PANTHER" id="PTHR30026:SF20">
    <property type="entry name" value="OUTER MEMBRANE PROTEIN TOLC"/>
    <property type="match status" value="1"/>
</dbReference>
<sequence>MKKTLLHSLVCAAVGLLSLQVSAENLQNVYQLALKKDPLVLRAAAQSDAAKAAIDISKASFLPTIGFESGIKKGRAKVAGVTSPLETSYSNSISLQQTIFNWADWSNLSTAEKQALQSQTSYNATLQALIVRVSTAYFNVLSADDDLTFVVAEKRAVERQLEQTKQRFAVGLTAITDVHEAQAQYDSVVAREIATTNALENAKEALQEITGEYHSKLAPLNTANFTPIAPQPTAAADWVALAEENNLDLKVRKLAVEIAQNDIDVADAGHYPTVGLNATKVLNDSRNDFQANSDSIGVSVNVPIYSGGATSANQDVRRANYVATSEDLELGHRSVLRQTRSFYNNVGAAIAGIKALEQAVISAESALKATEAGFEVGTRTIVDVLISTQNLFNARRNLTKARYDYILAVLSLKQAAGTLTEADLDVVNRSLGA</sequence>
<dbReference type="GO" id="GO:0009279">
    <property type="term" value="C:cell outer membrane"/>
    <property type="evidence" value="ECO:0007669"/>
    <property type="project" value="UniProtKB-SubCell"/>
</dbReference>
<evidence type="ECO:0000256" key="6">
    <source>
        <dbReference type="ARBA" id="ARBA00023136"/>
    </source>
</evidence>
<comment type="similarity">
    <text evidence="2">Belongs to the outer membrane factor (OMF) (TC 1.B.17) family.</text>
</comment>
<accession>A0A437QF49</accession>
<dbReference type="Proteomes" id="UP000283077">
    <property type="component" value="Unassembled WGS sequence"/>
</dbReference>
<dbReference type="AlphaFoldDB" id="A0A437QF49"/>
<evidence type="ECO:0000256" key="8">
    <source>
        <dbReference type="SAM" id="SignalP"/>
    </source>
</evidence>
<evidence type="ECO:0000256" key="2">
    <source>
        <dbReference type="ARBA" id="ARBA00007613"/>
    </source>
</evidence>
<dbReference type="OrthoDB" id="9813458at2"/>
<keyword evidence="3" id="KW-0813">Transport</keyword>
<dbReference type="SUPFAM" id="SSF56954">
    <property type="entry name" value="Outer membrane efflux proteins (OEP)"/>
    <property type="match status" value="1"/>
</dbReference>
<proteinExistence type="inferred from homology"/>
<dbReference type="EMBL" id="SACS01000026">
    <property type="protein sequence ID" value="RVU33154.1"/>
    <property type="molecule type" value="Genomic_DNA"/>
</dbReference>
<dbReference type="InterPro" id="IPR003423">
    <property type="entry name" value="OMP_efflux"/>
</dbReference>
<dbReference type="RefSeq" id="WP_127700741.1">
    <property type="nucleotide sequence ID" value="NZ_SACS01000026.1"/>
</dbReference>
<feature type="chain" id="PRO_5019333936" evidence="8">
    <location>
        <begin position="24"/>
        <end position="433"/>
    </location>
</feature>
<comment type="subcellular location">
    <subcellularLocation>
        <location evidence="1">Cell outer membrane</location>
    </subcellularLocation>
</comment>
<keyword evidence="4" id="KW-1134">Transmembrane beta strand</keyword>
<dbReference type="InterPro" id="IPR051906">
    <property type="entry name" value="TolC-like"/>
</dbReference>
<reference evidence="9 10" key="1">
    <citation type="submission" date="2019-01" db="EMBL/GenBank/DDBJ databases">
        <authorList>
            <person name="Chen W.-M."/>
        </authorList>
    </citation>
    <scope>NUCLEOTIDE SEQUENCE [LARGE SCALE GENOMIC DNA]</scope>
    <source>
        <strain evidence="9 10">KYPC3</strain>
    </source>
</reference>
<name>A0A437QF49_9GAMM</name>
<dbReference type="InterPro" id="IPR058622">
    <property type="entry name" value="TolC"/>
</dbReference>